<evidence type="ECO:0000313" key="2">
    <source>
        <dbReference type="Proteomes" id="UP000325333"/>
    </source>
</evidence>
<evidence type="ECO:0000313" key="1">
    <source>
        <dbReference type="EMBL" id="KAA1053880.1"/>
    </source>
</evidence>
<comment type="caution">
    <text evidence="1">The sequence shown here is derived from an EMBL/GenBank/DDBJ whole genome shotgun (WGS) entry which is preliminary data.</text>
</comment>
<dbReference type="AlphaFoldDB" id="A0A5B0KQK6"/>
<gene>
    <name evidence="1" type="ORF">FH063_002462</name>
</gene>
<organism evidence="1 2">
    <name type="scientific">Azospirillum argentinense</name>
    <dbReference type="NCBI Taxonomy" id="2970906"/>
    <lineage>
        <taxon>Bacteria</taxon>
        <taxon>Pseudomonadati</taxon>
        <taxon>Pseudomonadota</taxon>
        <taxon>Alphaproteobacteria</taxon>
        <taxon>Rhodospirillales</taxon>
        <taxon>Azospirillaceae</taxon>
        <taxon>Azospirillum</taxon>
    </lineage>
</organism>
<dbReference type="PANTHER" id="PTHR33415:SF12">
    <property type="entry name" value="PROTEIN EMBRYO DEFECTIVE 514"/>
    <property type="match status" value="1"/>
</dbReference>
<sequence length="238" mass="26684">MPRIAIEVGSLLFPTKSAAVAHFKVILHAHPVGERIPEPYATELDWLLDRHPEVEQKRGAGVVGFRTMTGLYGTKCFVIDRVDESSTDFSYLSCVDGKAPTPQQEIIQAMRAEVRGDIQDAKRRHFAAHADAEGRVACAITGDRVAIEECHADHAPPRTFSTLALAFLKARRIVPDRSQVTAPADNQMEPRLLDRALASDWREFHREMAAIRIVTRRANMERNAEAKVRKKDRQLILG</sequence>
<evidence type="ECO:0008006" key="3">
    <source>
        <dbReference type="Google" id="ProtNLM"/>
    </source>
</evidence>
<reference evidence="1 2" key="1">
    <citation type="submission" date="2019-07" db="EMBL/GenBank/DDBJ databases">
        <title>Genome sequencing of the stress-tolerant strain Azospirillum brasilense Az19.</title>
        <authorList>
            <person name="Maroniche G.A."/>
            <person name="Garcia J.E."/>
            <person name="Pagnussat L."/>
            <person name="Amenta M."/>
            <person name="Creus C.M."/>
        </authorList>
    </citation>
    <scope>NUCLEOTIDE SEQUENCE [LARGE SCALE GENOMIC DNA]</scope>
    <source>
        <strain evidence="1 2">Az19</strain>
    </source>
</reference>
<dbReference type="Proteomes" id="UP000325333">
    <property type="component" value="Unassembled WGS sequence"/>
</dbReference>
<dbReference type="EMBL" id="VEWN01000013">
    <property type="protein sequence ID" value="KAA1053880.1"/>
    <property type="molecule type" value="Genomic_DNA"/>
</dbReference>
<accession>A0A5B0KQK6</accession>
<dbReference type="PANTHER" id="PTHR33415">
    <property type="entry name" value="PROTEIN EMBRYO DEFECTIVE 514"/>
    <property type="match status" value="1"/>
</dbReference>
<protein>
    <recommendedName>
        <fullName evidence="3">DUF3223 domain-containing protein</fullName>
    </recommendedName>
</protein>
<proteinExistence type="predicted"/>
<name>A0A5B0KQK6_9PROT</name>
<dbReference type="InterPro" id="IPR044673">
    <property type="entry name" value="DCL-like"/>
</dbReference>
<dbReference type="Gene3D" id="3.10.450.40">
    <property type="match status" value="1"/>
</dbReference>
<dbReference type="RefSeq" id="WP_149650988.1">
    <property type="nucleotide sequence ID" value="NZ_VEWN01000013.1"/>
</dbReference>
<dbReference type="Pfam" id="PF11523">
    <property type="entry name" value="DUF3223"/>
    <property type="match status" value="1"/>
</dbReference>